<proteinExistence type="predicted"/>
<keyword evidence="3" id="KW-1185">Reference proteome</keyword>
<reference evidence="2 3" key="1">
    <citation type="journal article" date="2014" name="Genome Announc.">
        <title>Genome Sequence and Methylome of Soil Bacterium Gemmatirosa kalamazoonensis KBS708T, a Member of the Rarely Cultivated Gemmatimonadetes Phylum.</title>
        <authorList>
            <person name="Debruyn J.M."/>
            <person name="Radosevich M."/>
            <person name="Wommack K.E."/>
            <person name="Polson S.W."/>
            <person name="Hauser L.J."/>
            <person name="Fawaz M.N."/>
            <person name="Korlach J."/>
            <person name="Tsai Y.C."/>
        </authorList>
    </citation>
    <scope>NUCLEOTIDE SEQUENCE [LARGE SCALE GENOMIC DNA]</scope>
    <source>
        <strain evidence="2 3">KBS708</strain>
    </source>
</reference>
<dbReference type="KEGG" id="gba:J421_3058"/>
<accession>W0RJS6</accession>
<dbReference type="Proteomes" id="UP000019151">
    <property type="component" value="Chromosome"/>
</dbReference>
<dbReference type="AlphaFoldDB" id="W0RJS6"/>
<evidence type="ECO:0000313" key="3">
    <source>
        <dbReference type="Proteomes" id="UP000019151"/>
    </source>
</evidence>
<dbReference type="InterPro" id="IPR025497">
    <property type="entry name" value="PatA-like_N"/>
</dbReference>
<dbReference type="EMBL" id="CP007128">
    <property type="protein sequence ID" value="AHG90595.1"/>
    <property type="molecule type" value="Genomic_DNA"/>
</dbReference>
<organism evidence="2 3">
    <name type="scientific">Gemmatirosa kalamazoonensis</name>
    <dbReference type="NCBI Taxonomy" id="861299"/>
    <lineage>
        <taxon>Bacteria</taxon>
        <taxon>Pseudomonadati</taxon>
        <taxon>Gemmatimonadota</taxon>
        <taxon>Gemmatimonadia</taxon>
        <taxon>Gemmatimonadales</taxon>
        <taxon>Gemmatimonadaceae</taxon>
        <taxon>Gemmatirosa</taxon>
    </lineage>
</organism>
<name>W0RJS6_9BACT</name>
<dbReference type="PANTHER" id="PTHR36304:SF4">
    <property type="entry name" value="DUF4388 DOMAIN-CONTAINING PROTEIN"/>
    <property type="match status" value="1"/>
</dbReference>
<evidence type="ECO:0000313" key="2">
    <source>
        <dbReference type="EMBL" id="AHG90595.1"/>
    </source>
</evidence>
<dbReference type="RefSeq" id="WP_025412063.1">
    <property type="nucleotide sequence ID" value="NZ_CP007128.1"/>
</dbReference>
<sequence>MTAPAEPRAAVIEGSLREVALADVLQLLELGRKTGILHVTDAVAGRRAHLTLVQGRIRDAVIDGELAARGDRQVREVAIELLGWSSGRFAVEPLDETTATRGSTVGVDSVLMEAARRADEWARLADRVPGAHAAPRLAPVAPHAAPVVLAPEEWEVLAYADGVADLRAIAARSGRDLLAVAAAVHRLVGEGLLTVTRDAGDASEI</sequence>
<feature type="domain" description="PatA-like N-terminal" evidence="1">
    <location>
        <begin position="13"/>
        <end position="122"/>
    </location>
</feature>
<gene>
    <name evidence="2" type="ORF">J421_3058</name>
</gene>
<dbReference type="STRING" id="861299.J421_3058"/>
<dbReference type="HOGENOM" id="CLU_1335925_0_0_0"/>
<protein>
    <recommendedName>
        <fullName evidence="1">PatA-like N-terminal domain-containing protein</fullName>
    </recommendedName>
</protein>
<dbReference type="eggNOG" id="COG0457">
    <property type="taxonomic scope" value="Bacteria"/>
</dbReference>
<dbReference type="OrthoDB" id="148348at2"/>
<evidence type="ECO:0000259" key="1">
    <source>
        <dbReference type="Pfam" id="PF14332"/>
    </source>
</evidence>
<dbReference type="InParanoid" id="W0RJS6"/>
<dbReference type="Pfam" id="PF14332">
    <property type="entry name" value="DUF4388"/>
    <property type="match status" value="1"/>
</dbReference>
<dbReference type="PANTHER" id="PTHR36304">
    <property type="entry name" value="DOMAIN GTPASE-ACTIVATING PROTEIN, PUTATIVE-RELATED-RELATED"/>
    <property type="match status" value="1"/>
</dbReference>